<evidence type="ECO:0000256" key="3">
    <source>
        <dbReference type="PIRSR" id="PIRSR500134-2"/>
    </source>
</evidence>
<feature type="active site" description="Nucleophile" evidence="2">
    <location>
        <position position="59"/>
    </location>
</feature>
<dbReference type="GO" id="GO:0003979">
    <property type="term" value="F:UDP-glucose 6-dehydrogenase activity"/>
    <property type="evidence" value="ECO:0007669"/>
    <property type="project" value="InterPro"/>
</dbReference>
<protein>
    <recommendedName>
        <fullName evidence="1">UDP-glucose 6-dehydrogenase</fullName>
    </recommendedName>
</protein>
<evidence type="ECO:0000256" key="4">
    <source>
        <dbReference type="PIRSR" id="PIRSR500134-3"/>
    </source>
</evidence>
<name>K9GMD5_9PROT</name>
<organism evidence="6 7">
    <name type="scientific">Caenispirillum salinarum AK4</name>
    <dbReference type="NCBI Taxonomy" id="1238182"/>
    <lineage>
        <taxon>Bacteria</taxon>
        <taxon>Pseudomonadati</taxon>
        <taxon>Pseudomonadota</taxon>
        <taxon>Alphaproteobacteria</taxon>
        <taxon>Rhodospirillales</taxon>
        <taxon>Novispirillaceae</taxon>
        <taxon>Caenispirillum</taxon>
    </lineage>
</organism>
<dbReference type="PANTHER" id="PTHR43750">
    <property type="entry name" value="UDP-GLUCOSE 6-DEHYDROGENASE TUAD"/>
    <property type="match status" value="1"/>
</dbReference>
<feature type="binding site" evidence="3">
    <location>
        <position position="120"/>
    </location>
    <ligand>
        <name>substrate</name>
    </ligand>
</feature>
<dbReference type="InterPro" id="IPR017476">
    <property type="entry name" value="UDP-Glc/GDP-Man"/>
</dbReference>
<dbReference type="AlphaFoldDB" id="K9GMD5"/>
<dbReference type="EMBL" id="ANHY01000059">
    <property type="protein sequence ID" value="EKV25849.1"/>
    <property type="molecule type" value="Genomic_DNA"/>
</dbReference>
<dbReference type="NCBIfam" id="TIGR03026">
    <property type="entry name" value="NDP-sugDHase"/>
    <property type="match status" value="1"/>
</dbReference>
<dbReference type="Gene3D" id="3.40.50.720">
    <property type="entry name" value="NAD(P)-binding Rossmann-like Domain"/>
    <property type="match status" value="1"/>
</dbReference>
<dbReference type="GO" id="GO:0000271">
    <property type="term" value="P:polysaccharide biosynthetic process"/>
    <property type="evidence" value="ECO:0007669"/>
    <property type="project" value="InterPro"/>
</dbReference>
<dbReference type="eggNOG" id="COG1004">
    <property type="taxonomic scope" value="Bacteria"/>
</dbReference>
<feature type="binding site" evidence="3">
    <location>
        <begin position="48"/>
        <end position="52"/>
    </location>
    <ligand>
        <name>substrate</name>
    </ligand>
</feature>
<dbReference type="InterPro" id="IPR008927">
    <property type="entry name" value="6-PGluconate_DH-like_C_sf"/>
</dbReference>
<dbReference type="GO" id="GO:0051287">
    <property type="term" value="F:NAD binding"/>
    <property type="evidence" value="ECO:0007669"/>
    <property type="project" value="InterPro"/>
</dbReference>
<sequence>MIKYAANTFLAAKITFINEVADLCEKAGSDVHDVAKGIGLDGRIGRKFLHPGPGYGGSCFPKDTLALVRTAHDLGSPLRIIETVVDINAQRKNAMADRIIAAGGGSLAGKTVAVLGLAFKPNTDDMRDAPALDIVPALLEAGATVRAFDPESMDEARKLLDGITYCDSAYDTMEGADVLAILTEWNEFRSLDFARIKALMTAPVMVDLRNIYEPEMMAEAGFTYTSIGRPWPYGRRDGGA</sequence>
<feature type="binding site" evidence="4">
    <location>
        <position position="62"/>
    </location>
    <ligand>
        <name>NAD(+)</name>
        <dbReference type="ChEBI" id="CHEBI:57540"/>
    </ligand>
</feature>
<keyword evidence="4" id="KW-0520">NAD</keyword>
<feature type="binding site" evidence="3">
    <location>
        <position position="3"/>
    </location>
    <ligand>
        <name>substrate</name>
    </ligand>
</feature>
<feature type="domain" description="UDP-glucose/GDP-mannose dehydrogenase C-terminal" evidence="5">
    <location>
        <begin position="113"/>
        <end position="214"/>
    </location>
</feature>
<keyword evidence="7" id="KW-1185">Reference proteome</keyword>
<dbReference type="PANTHER" id="PTHR43750:SF3">
    <property type="entry name" value="UDP-GLUCOSE 6-DEHYDROGENASE TUAD"/>
    <property type="match status" value="1"/>
</dbReference>
<dbReference type="Pfam" id="PF00984">
    <property type="entry name" value="UDPG_MGDP_dh"/>
    <property type="match status" value="1"/>
</dbReference>
<comment type="caution">
    <text evidence="6">The sequence shown here is derived from an EMBL/GenBank/DDBJ whole genome shotgun (WGS) entry which is preliminary data.</text>
</comment>
<feature type="binding site" evidence="3">
    <location>
        <position position="56"/>
    </location>
    <ligand>
        <name>substrate</name>
    </ligand>
</feature>
<dbReference type="SUPFAM" id="SSF52413">
    <property type="entry name" value="UDP-glucose/GDP-mannose dehydrogenase C-terminal domain"/>
    <property type="match status" value="1"/>
</dbReference>
<dbReference type="InterPro" id="IPR028357">
    <property type="entry name" value="UDPglc_DH_bac"/>
</dbReference>
<dbReference type="InterPro" id="IPR036220">
    <property type="entry name" value="UDP-Glc/GDP-Man_DH_C_sf"/>
</dbReference>
<dbReference type="PATRIC" id="fig|1238182.3.peg.4586"/>
<dbReference type="Gene3D" id="1.20.5.100">
    <property type="entry name" value="Cytochrome c1, transmembrane anchor, C-terminal"/>
    <property type="match status" value="1"/>
</dbReference>
<evidence type="ECO:0000259" key="5">
    <source>
        <dbReference type="SMART" id="SM00984"/>
    </source>
</evidence>
<dbReference type="PIRSF" id="PIRSF500134">
    <property type="entry name" value="UDPglc_DH_bac"/>
    <property type="match status" value="1"/>
</dbReference>
<dbReference type="SUPFAM" id="SSF48179">
    <property type="entry name" value="6-phosphogluconate dehydrogenase C-terminal domain-like"/>
    <property type="match status" value="1"/>
</dbReference>
<gene>
    <name evidence="6" type="ORF">C882_3645</name>
</gene>
<dbReference type="InterPro" id="IPR014026">
    <property type="entry name" value="UDP-Glc/GDP-Man_DH_dimer"/>
</dbReference>
<evidence type="ECO:0000256" key="1">
    <source>
        <dbReference type="ARBA" id="ARBA00015132"/>
    </source>
</evidence>
<feature type="binding site" evidence="4">
    <location>
        <position position="127"/>
    </location>
    <ligand>
        <name>NAD(+)</name>
        <dbReference type="ChEBI" id="CHEBI:57540"/>
    </ligand>
</feature>
<dbReference type="SMART" id="SM00984">
    <property type="entry name" value="UDPG_MGDP_dh_C"/>
    <property type="match status" value="1"/>
</dbReference>
<dbReference type="Pfam" id="PF03720">
    <property type="entry name" value="UDPG_MGDP_dh_C"/>
    <property type="match status" value="1"/>
</dbReference>
<proteinExistence type="predicted"/>
<dbReference type="STRING" id="1238182.C882_3645"/>
<evidence type="ECO:0000313" key="6">
    <source>
        <dbReference type="EMBL" id="EKV25849.1"/>
    </source>
</evidence>
<dbReference type="Proteomes" id="UP000009881">
    <property type="component" value="Unassembled WGS sequence"/>
</dbReference>
<evidence type="ECO:0000313" key="7">
    <source>
        <dbReference type="Proteomes" id="UP000009881"/>
    </source>
</evidence>
<evidence type="ECO:0000256" key="2">
    <source>
        <dbReference type="PIRSR" id="PIRSR500134-1"/>
    </source>
</evidence>
<accession>K9GMD5</accession>
<dbReference type="InterPro" id="IPR014027">
    <property type="entry name" value="UDP-Glc/GDP-Man_DH_C"/>
</dbReference>
<reference evidence="6 7" key="1">
    <citation type="journal article" date="2013" name="Genome Announc.">
        <title>Draft Genome Sequence of an Alphaproteobacterium, Caenispirillum salinarum AK4(T), Isolated from a Solar Saltern.</title>
        <authorList>
            <person name="Khatri I."/>
            <person name="Singh A."/>
            <person name="Korpole S."/>
            <person name="Pinnaka A.K."/>
            <person name="Subramanian S."/>
        </authorList>
    </citation>
    <scope>NUCLEOTIDE SEQUENCE [LARGE SCALE GENOMIC DNA]</scope>
    <source>
        <strain evidence="6 7">AK4</strain>
    </source>
</reference>
<dbReference type="OrthoDB" id="9803238at2"/>
<dbReference type="PIRSF" id="PIRSF000124">
    <property type="entry name" value="UDPglc_GDPman_dh"/>
    <property type="match status" value="1"/>
</dbReference>